<dbReference type="AlphaFoldDB" id="A0A7R9MSG5"/>
<name>A0A7R9MSG5_9ACAR</name>
<proteinExistence type="predicted"/>
<accession>A0A7R9MSG5</accession>
<organism evidence="1">
    <name type="scientific">Oppiella nova</name>
    <dbReference type="NCBI Taxonomy" id="334625"/>
    <lineage>
        <taxon>Eukaryota</taxon>
        <taxon>Metazoa</taxon>
        <taxon>Ecdysozoa</taxon>
        <taxon>Arthropoda</taxon>
        <taxon>Chelicerata</taxon>
        <taxon>Arachnida</taxon>
        <taxon>Acari</taxon>
        <taxon>Acariformes</taxon>
        <taxon>Sarcoptiformes</taxon>
        <taxon>Oribatida</taxon>
        <taxon>Brachypylina</taxon>
        <taxon>Oppioidea</taxon>
        <taxon>Oppiidae</taxon>
        <taxon>Oppiella</taxon>
    </lineage>
</organism>
<evidence type="ECO:0000313" key="2">
    <source>
        <dbReference type="Proteomes" id="UP000728032"/>
    </source>
</evidence>
<gene>
    <name evidence="1" type="ORF">ONB1V03_LOCUS22129</name>
</gene>
<dbReference type="EMBL" id="CAJPVJ010047304">
    <property type="protein sequence ID" value="CAG2182708.1"/>
    <property type="molecule type" value="Genomic_DNA"/>
</dbReference>
<feature type="non-terminal residue" evidence="1">
    <location>
        <position position="1"/>
    </location>
</feature>
<keyword evidence="2" id="KW-1185">Reference proteome</keyword>
<reference evidence="1" key="1">
    <citation type="submission" date="2020-11" db="EMBL/GenBank/DDBJ databases">
        <authorList>
            <person name="Tran Van P."/>
        </authorList>
    </citation>
    <scope>NUCLEOTIDE SEQUENCE</scope>
</reference>
<protein>
    <submittedName>
        <fullName evidence="1">Uncharacterized protein</fullName>
    </submittedName>
</protein>
<sequence>MPSSVTSAPNNSRSREEGITAAVVGKYFAAIVPTMKCLFRPTKSRLEFATRVTPTYWNVYLKNQSLNLFLSSLGAKTPNSVIIPVINSLGVTSN</sequence>
<evidence type="ECO:0000313" key="1">
    <source>
        <dbReference type="EMBL" id="CAD7665572.1"/>
    </source>
</evidence>
<dbReference type="Proteomes" id="UP000728032">
    <property type="component" value="Unassembled WGS sequence"/>
</dbReference>
<dbReference type="EMBL" id="OC962129">
    <property type="protein sequence ID" value="CAD7665572.1"/>
    <property type="molecule type" value="Genomic_DNA"/>
</dbReference>